<feature type="compositionally biased region" description="Pro residues" evidence="1">
    <location>
        <begin position="70"/>
        <end position="84"/>
    </location>
</feature>
<dbReference type="EMBL" id="JACHIR010000001">
    <property type="protein sequence ID" value="MBB5889190.1"/>
    <property type="molecule type" value="Genomic_DNA"/>
</dbReference>
<sequence length="380" mass="40924">MRIGRILSLSVLLVATVAVPVVRAGADQGPPAAAPLPADATAPLPGAPTSPAAPPPATAPSPSTTASPLPDQPPAPSASPLIPPPPVAGGSNYDFYYLNGCYREPYNVISGFAKAPDMIRYQLGQMRAAGQDRLTIGVFHHHGEESGAVMDSSGGTLSEADLKNLADLLATVKTAGFAEVTVAFNSQYPSNPDGWRSWQQSLYDENWQLIQKVRDVVVAAKLPYRIDLGNELTPSTGQSLVVRYDQQLWRDYTAKYGRDDTVGFSVNSNDPGQIPNVAKVYGDNPPPVFDLHIYGDEYDQFVGDDQQLRRQGYGSQPVIIGESFYNDPVAADGFARGSKESGRRILYLTQWPKTRENAPQCDQVDVAPPLDFSAYRAAGF</sequence>
<feature type="region of interest" description="Disordered" evidence="1">
    <location>
        <begin position="29"/>
        <end position="84"/>
    </location>
</feature>
<dbReference type="Proteomes" id="UP000585638">
    <property type="component" value="Unassembled WGS sequence"/>
</dbReference>
<dbReference type="RefSeq" id="WP_184857913.1">
    <property type="nucleotide sequence ID" value="NZ_BAAAWY010000013.1"/>
</dbReference>
<gene>
    <name evidence="3" type="ORF">BJ998_000386</name>
</gene>
<evidence type="ECO:0008006" key="5">
    <source>
        <dbReference type="Google" id="ProtNLM"/>
    </source>
</evidence>
<keyword evidence="4" id="KW-1185">Reference proteome</keyword>
<evidence type="ECO:0000313" key="3">
    <source>
        <dbReference type="EMBL" id="MBB5889190.1"/>
    </source>
</evidence>
<proteinExistence type="predicted"/>
<feature type="compositionally biased region" description="Low complexity" evidence="1">
    <location>
        <begin position="60"/>
        <end position="69"/>
    </location>
</feature>
<dbReference type="AlphaFoldDB" id="A0A7W9NE00"/>
<organism evidence="3 4">
    <name type="scientific">Kutzneria kofuensis</name>
    <dbReference type="NCBI Taxonomy" id="103725"/>
    <lineage>
        <taxon>Bacteria</taxon>
        <taxon>Bacillati</taxon>
        <taxon>Actinomycetota</taxon>
        <taxon>Actinomycetes</taxon>
        <taxon>Pseudonocardiales</taxon>
        <taxon>Pseudonocardiaceae</taxon>
        <taxon>Kutzneria</taxon>
    </lineage>
</organism>
<evidence type="ECO:0000256" key="2">
    <source>
        <dbReference type="SAM" id="SignalP"/>
    </source>
</evidence>
<protein>
    <recommendedName>
        <fullName evidence="5">Cellulase (Glycosyl hydrolase family 5)</fullName>
    </recommendedName>
</protein>
<reference evidence="3 4" key="1">
    <citation type="submission" date="2020-08" db="EMBL/GenBank/DDBJ databases">
        <title>Sequencing the genomes of 1000 actinobacteria strains.</title>
        <authorList>
            <person name="Klenk H.-P."/>
        </authorList>
    </citation>
    <scope>NUCLEOTIDE SEQUENCE [LARGE SCALE GENOMIC DNA]</scope>
    <source>
        <strain evidence="3 4">DSM 43851</strain>
    </source>
</reference>
<accession>A0A7W9NE00</accession>
<keyword evidence="2" id="KW-0732">Signal</keyword>
<feature type="compositionally biased region" description="Low complexity" evidence="1">
    <location>
        <begin position="29"/>
        <end position="44"/>
    </location>
</feature>
<evidence type="ECO:0000313" key="4">
    <source>
        <dbReference type="Proteomes" id="UP000585638"/>
    </source>
</evidence>
<feature type="signal peptide" evidence="2">
    <location>
        <begin position="1"/>
        <end position="24"/>
    </location>
</feature>
<name>A0A7W9NE00_9PSEU</name>
<feature type="chain" id="PRO_5038864505" description="Cellulase (Glycosyl hydrolase family 5)" evidence="2">
    <location>
        <begin position="25"/>
        <end position="380"/>
    </location>
</feature>
<comment type="caution">
    <text evidence="3">The sequence shown here is derived from an EMBL/GenBank/DDBJ whole genome shotgun (WGS) entry which is preliminary data.</text>
</comment>
<feature type="compositionally biased region" description="Pro residues" evidence="1">
    <location>
        <begin position="45"/>
        <end position="59"/>
    </location>
</feature>
<evidence type="ECO:0000256" key="1">
    <source>
        <dbReference type="SAM" id="MobiDB-lite"/>
    </source>
</evidence>